<gene>
    <name evidence="3" type="primary">AVEN_230738_1</name>
    <name evidence="3" type="ORF">TNCT_283111</name>
</gene>
<keyword evidence="4" id="KW-1185">Reference proteome</keyword>
<name>A0A8X6FZ73_TRICU</name>
<evidence type="ECO:0000313" key="3">
    <source>
        <dbReference type="EMBL" id="GFQ92692.1"/>
    </source>
</evidence>
<organism evidence="3 4">
    <name type="scientific">Trichonephila clavata</name>
    <name type="common">Joro spider</name>
    <name type="synonym">Nephila clavata</name>
    <dbReference type="NCBI Taxonomy" id="2740835"/>
    <lineage>
        <taxon>Eukaryota</taxon>
        <taxon>Metazoa</taxon>
        <taxon>Ecdysozoa</taxon>
        <taxon>Arthropoda</taxon>
        <taxon>Chelicerata</taxon>
        <taxon>Arachnida</taxon>
        <taxon>Araneae</taxon>
        <taxon>Araneomorphae</taxon>
        <taxon>Entelegynae</taxon>
        <taxon>Araneoidea</taxon>
        <taxon>Nephilidae</taxon>
        <taxon>Trichonephila</taxon>
    </lineage>
</organism>
<sequence length="273" mass="31516">MNVQTTDIKSDHFSTYSRNNRVVAWILRFIHNVSNATKLKGSLSYEEFKRAEVLVFKSLQSNAFQDERLLAKMEAFKDEDGFLRIRTKLADSYEKEDFKFPILLPANDVVVKLIREEHVKAMHADQVDQSSLVKRPKYLQKMREDLRQRFRIEYLALLVHRETRRNDALEVGDVVLIGHDNVRRIDWPLGVVLEVYPDKDGAPRVARIRISHASGKDSLPVEKTPESSTNHVSDSPTDYILDSPVESIDNSEEKPPTKTRLGRTIKIPHKLDL</sequence>
<dbReference type="PANTHER" id="PTHR47331:SF1">
    <property type="entry name" value="GAG-LIKE PROTEIN"/>
    <property type="match status" value="1"/>
</dbReference>
<dbReference type="EMBL" id="BMAO01004141">
    <property type="protein sequence ID" value="GFQ92692.1"/>
    <property type="molecule type" value="Genomic_DNA"/>
</dbReference>
<feature type="compositionally biased region" description="Basic residues" evidence="1">
    <location>
        <begin position="260"/>
        <end position="273"/>
    </location>
</feature>
<dbReference type="OrthoDB" id="6425284at2759"/>
<dbReference type="AlphaFoldDB" id="A0A8X6FZ73"/>
<accession>A0A8X6FZ73</accession>
<feature type="domain" description="DUF5641" evidence="2">
    <location>
        <begin position="136"/>
        <end position="214"/>
    </location>
</feature>
<protein>
    <submittedName>
        <fullName evidence="3">Integrase_H2C2 domain-containing protein</fullName>
    </submittedName>
</protein>
<feature type="region of interest" description="Disordered" evidence="1">
    <location>
        <begin position="216"/>
        <end position="273"/>
    </location>
</feature>
<dbReference type="InterPro" id="IPR040676">
    <property type="entry name" value="DUF5641"/>
</dbReference>
<feature type="compositionally biased region" description="Polar residues" evidence="1">
    <location>
        <begin position="226"/>
        <end position="236"/>
    </location>
</feature>
<reference evidence="3" key="1">
    <citation type="submission" date="2020-07" db="EMBL/GenBank/DDBJ databases">
        <title>Multicomponent nature underlies the extraordinary mechanical properties of spider dragline silk.</title>
        <authorList>
            <person name="Kono N."/>
            <person name="Nakamura H."/>
            <person name="Mori M."/>
            <person name="Yoshida Y."/>
            <person name="Ohtoshi R."/>
            <person name="Malay A.D."/>
            <person name="Moran D.A.P."/>
            <person name="Tomita M."/>
            <person name="Numata K."/>
            <person name="Arakawa K."/>
        </authorList>
    </citation>
    <scope>NUCLEOTIDE SEQUENCE</scope>
</reference>
<evidence type="ECO:0000313" key="4">
    <source>
        <dbReference type="Proteomes" id="UP000887116"/>
    </source>
</evidence>
<evidence type="ECO:0000259" key="2">
    <source>
        <dbReference type="Pfam" id="PF18701"/>
    </source>
</evidence>
<evidence type="ECO:0000256" key="1">
    <source>
        <dbReference type="SAM" id="MobiDB-lite"/>
    </source>
</evidence>
<dbReference type="PANTHER" id="PTHR47331">
    <property type="entry name" value="PHD-TYPE DOMAIN-CONTAINING PROTEIN"/>
    <property type="match status" value="1"/>
</dbReference>
<dbReference type="Pfam" id="PF18701">
    <property type="entry name" value="DUF5641"/>
    <property type="match status" value="1"/>
</dbReference>
<proteinExistence type="predicted"/>
<dbReference type="Proteomes" id="UP000887116">
    <property type="component" value="Unassembled WGS sequence"/>
</dbReference>
<comment type="caution">
    <text evidence="3">The sequence shown here is derived from an EMBL/GenBank/DDBJ whole genome shotgun (WGS) entry which is preliminary data.</text>
</comment>